<feature type="transmembrane region" description="Helical" evidence="1">
    <location>
        <begin position="6"/>
        <end position="31"/>
    </location>
</feature>
<keyword evidence="1" id="KW-0472">Membrane</keyword>
<organism evidence="2 3">
    <name type="scientific">Streptomyces hyderabadensis</name>
    <dbReference type="NCBI Taxonomy" id="598549"/>
    <lineage>
        <taxon>Bacteria</taxon>
        <taxon>Bacillati</taxon>
        <taxon>Actinomycetota</taxon>
        <taxon>Actinomycetes</taxon>
        <taxon>Kitasatosporales</taxon>
        <taxon>Streptomycetaceae</taxon>
        <taxon>Streptomyces</taxon>
    </lineage>
</organism>
<reference evidence="3" key="1">
    <citation type="journal article" date="2019" name="Int. J. Syst. Evol. Microbiol.">
        <title>The Global Catalogue of Microorganisms (GCM) 10K type strain sequencing project: providing services to taxonomists for standard genome sequencing and annotation.</title>
        <authorList>
            <consortium name="The Broad Institute Genomics Platform"/>
            <consortium name="The Broad Institute Genome Sequencing Center for Infectious Disease"/>
            <person name="Wu L."/>
            <person name="Ma J."/>
        </authorList>
    </citation>
    <scope>NUCLEOTIDE SEQUENCE [LARGE SCALE GENOMIC DNA]</scope>
    <source>
        <strain evidence="3">JCM 17657</strain>
    </source>
</reference>
<evidence type="ECO:0000313" key="3">
    <source>
        <dbReference type="Proteomes" id="UP001500610"/>
    </source>
</evidence>
<accession>A0ABP9HHC4</accession>
<dbReference type="EMBL" id="BAABIV010000002">
    <property type="protein sequence ID" value="GAA4970876.1"/>
    <property type="molecule type" value="Genomic_DNA"/>
</dbReference>
<keyword evidence="1" id="KW-1133">Transmembrane helix</keyword>
<gene>
    <name evidence="2" type="ORF">GCM10023257_03550</name>
</gene>
<evidence type="ECO:0000313" key="2">
    <source>
        <dbReference type="EMBL" id="GAA4970876.1"/>
    </source>
</evidence>
<comment type="caution">
    <text evidence="2">The sequence shown here is derived from an EMBL/GenBank/DDBJ whole genome shotgun (WGS) entry which is preliminary data.</text>
</comment>
<evidence type="ECO:0000256" key="1">
    <source>
        <dbReference type="SAM" id="Phobius"/>
    </source>
</evidence>
<protein>
    <submittedName>
        <fullName evidence="2">Uncharacterized protein</fullName>
    </submittedName>
</protein>
<keyword evidence="3" id="KW-1185">Reference proteome</keyword>
<keyword evidence="1" id="KW-0812">Transmembrane</keyword>
<name>A0ABP9HHC4_9ACTN</name>
<sequence>MTDGQAVVALTAVVIVLVCMACEISIILFNVPARFAPPHMRSEPGRVVLWRARRARKKFGHS</sequence>
<dbReference type="Proteomes" id="UP001500610">
    <property type="component" value="Unassembled WGS sequence"/>
</dbReference>
<proteinExistence type="predicted"/>